<feature type="chain" id="PRO_5042029072" evidence="2">
    <location>
        <begin position="19"/>
        <end position="203"/>
    </location>
</feature>
<protein>
    <submittedName>
        <fullName evidence="3">Uncharacterized protein</fullName>
    </submittedName>
</protein>
<proteinExistence type="predicted"/>
<reference evidence="3 4" key="1">
    <citation type="submission" date="2022-05" db="EMBL/GenBank/DDBJ databases">
        <title>Chromosome-level reference genomes for two strains of Caenorhabditis briggsae: an improved platform for comparative genomics.</title>
        <authorList>
            <person name="Stevens L."/>
            <person name="Andersen E.C."/>
        </authorList>
    </citation>
    <scope>NUCLEOTIDE SEQUENCE [LARGE SCALE GENOMIC DNA]</scope>
    <source>
        <strain evidence="3">QX1410_ONT</strain>
        <tissue evidence="3">Whole-organism</tissue>
    </source>
</reference>
<keyword evidence="1" id="KW-0472">Membrane</keyword>
<evidence type="ECO:0000256" key="1">
    <source>
        <dbReference type="SAM" id="Phobius"/>
    </source>
</evidence>
<evidence type="ECO:0000256" key="2">
    <source>
        <dbReference type="SAM" id="SignalP"/>
    </source>
</evidence>
<dbReference type="AlphaFoldDB" id="A0AAE9ADU3"/>
<organism evidence="3 4">
    <name type="scientific">Caenorhabditis briggsae</name>
    <dbReference type="NCBI Taxonomy" id="6238"/>
    <lineage>
        <taxon>Eukaryota</taxon>
        <taxon>Metazoa</taxon>
        <taxon>Ecdysozoa</taxon>
        <taxon>Nematoda</taxon>
        <taxon>Chromadorea</taxon>
        <taxon>Rhabditida</taxon>
        <taxon>Rhabditina</taxon>
        <taxon>Rhabditomorpha</taxon>
        <taxon>Rhabditoidea</taxon>
        <taxon>Rhabditidae</taxon>
        <taxon>Peloderinae</taxon>
        <taxon>Caenorhabditis</taxon>
    </lineage>
</organism>
<feature type="transmembrane region" description="Helical" evidence="1">
    <location>
        <begin position="122"/>
        <end position="149"/>
    </location>
</feature>
<evidence type="ECO:0000313" key="4">
    <source>
        <dbReference type="Proteomes" id="UP000827892"/>
    </source>
</evidence>
<dbReference type="Proteomes" id="UP000827892">
    <property type="component" value="Chromosome IV"/>
</dbReference>
<feature type="signal peptide" evidence="2">
    <location>
        <begin position="1"/>
        <end position="18"/>
    </location>
</feature>
<name>A0AAE9ADU3_CAEBR</name>
<sequence length="203" mass="23670">MLLFRCLVIFLLANHASSARSRAQQIFTCEIDGMVDSERHQLHGALVNCQSPPMNCYVDPHEYLIKSHTSIMCRLEENDGHFFYDDKSCSFRFYFRRSFCAFESQCYSMTITCEDATSPTPLLMICTFPAVIFVFGVIVCIVFCVLSCYRRCCVKERSTNIQKAEEAFEKLRSDMHEPIEEVCEKQQKRNQNNYVPMLQETHF</sequence>
<evidence type="ECO:0000313" key="3">
    <source>
        <dbReference type="EMBL" id="ULT96996.1"/>
    </source>
</evidence>
<gene>
    <name evidence="3" type="ORF">L3Y34_005066</name>
</gene>
<keyword evidence="2" id="KW-0732">Signal</keyword>
<dbReference type="EMBL" id="CP090894">
    <property type="protein sequence ID" value="ULT96996.1"/>
    <property type="molecule type" value="Genomic_DNA"/>
</dbReference>
<accession>A0AAE9ADU3</accession>
<keyword evidence="1" id="KW-0812">Transmembrane</keyword>
<keyword evidence="1" id="KW-1133">Transmembrane helix</keyword>